<gene>
    <name evidence="2" type="ORF">BaRGS_00014017</name>
</gene>
<dbReference type="Proteomes" id="UP001519460">
    <property type="component" value="Unassembled WGS sequence"/>
</dbReference>
<sequence>MSILYLVCLHETLQVVFYESCTWRLVVFWWSGASIKDKLFKCRPILDKILLYPVHTQTRQRSVVFVKLLLVPKDPLTGRCVRRTGPGGGAGRADLSAASSAPR</sequence>
<reference evidence="2 3" key="1">
    <citation type="journal article" date="2023" name="Sci. Data">
        <title>Genome assembly of the Korean intertidal mud-creeper Batillaria attramentaria.</title>
        <authorList>
            <person name="Patra A.K."/>
            <person name="Ho P.T."/>
            <person name="Jun S."/>
            <person name="Lee S.J."/>
            <person name="Kim Y."/>
            <person name="Won Y.J."/>
        </authorList>
    </citation>
    <scope>NUCLEOTIDE SEQUENCE [LARGE SCALE GENOMIC DNA]</scope>
    <source>
        <strain evidence="2">Wonlab-2016</strain>
    </source>
</reference>
<evidence type="ECO:0000313" key="3">
    <source>
        <dbReference type="Proteomes" id="UP001519460"/>
    </source>
</evidence>
<proteinExistence type="predicted"/>
<dbReference type="AlphaFoldDB" id="A0ABD0L6F0"/>
<evidence type="ECO:0008006" key="4">
    <source>
        <dbReference type="Google" id="ProtNLM"/>
    </source>
</evidence>
<comment type="caution">
    <text evidence="2">The sequence shown here is derived from an EMBL/GenBank/DDBJ whole genome shotgun (WGS) entry which is preliminary data.</text>
</comment>
<feature type="region of interest" description="Disordered" evidence="1">
    <location>
        <begin position="81"/>
        <end position="103"/>
    </location>
</feature>
<evidence type="ECO:0000313" key="2">
    <source>
        <dbReference type="EMBL" id="KAK7494619.1"/>
    </source>
</evidence>
<keyword evidence="3" id="KW-1185">Reference proteome</keyword>
<dbReference type="EMBL" id="JACVVK020000081">
    <property type="protein sequence ID" value="KAK7494619.1"/>
    <property type="molecule type" value="Genomic_DNA"/>
</dbReference>
<name>A0ABD0L6F0_9CAEN</name>
<evidence type="ECO:0000256" key="1">
    <source>
        <dbReference type="SAM" id="MobiDB-lite"/>
    </source>
</evidence>
<organism evidence="2 3">
    <name type="scientific">Batillaria attramentaria</name>
    <dbReference type="NCBI Taxonomy" id="370345"/>
    <lineage>
        <taxon>Eukaryota</taxon>
        <taxon>Metazoa</taxon>
        <taxon>Spiralia</taxon>
        <taxon>Lophotrochozoa</taxon>
        <taxon>Mollusca</taxon>
        <taxon>Gastropoda</taxon>
        <taxon>Caenogastropoda</taxon>
        <taxon>Sorbeoconcha</taxon>
        <taxon>Cerithioidea</taxon>
        <taxon>Batillariidae</taxon>
        <taxon>Batillaria</taxon>
    </lineage>
</organism>
<accession>A0ABD0L6F0</accession>
<protein>
    <recommendedName>
        <fullName evidence="4">Secreted protein</fullName>
    </recommendedName>
</protein>